<dbReference type="SUPFAM" id="SSF53300">
    <property type="entry name" value="vWA-like"/>
    <property type="match status" value="1"/>
</dbReference>
<dbReference type="EMBL" id="FWFQ01000011">
    <property type="protein sequence ID" value="SLN37624.1"/>
    <property type="molecule type" value="Genomic_DNA"/>
</dbReference>
<feature type="domain" description="VWFA" evidence="3">
    <location>
        <begin position="97"/>
        <end position="263"/>
    </location>
</feature>
<organism evidence="4 5">
    <name type="scientific">Pseudoruegeria aquimaris</name>
    <dbReference type="NCBI Taxonomy" id="393663"/>
    <lineage>
        <taxon>Bacteria</taxon>
        <taxon>Pseudomonadati</taxon>
        <taxon>Pseudomonadota</taxon>
        <taxon>Alphaproteobacteria</taxon>
        <taxon>Rhodobacterales</taxon>
        <taxon>Roseobacteraceae</taxon>
        <taxon>Pseudoruegeria</taxon>
    </lineage>
</organism>
<dbReference type="SMART" id="SM00327">
    <property type="entry name" value="VWA"/>
    <property type="match status" value="1"/>
</dbReference>
<name>A0A1Y5SCR1_9RHOB</name>
<dbReference type="PANTHER" id="PTHR22550:SF14">
    <property type="entry name" value="VWFA DOMAIN-CONTAINING PROTEIN"/>
    <property type="match status" value="1"/>
</dbReference>
<dbReference type="SUPFAM" id="SSF48452">
    <property type="entry name" value="TPR-like"/>
    <property type="match status" value="1"/>
</dbReference>
<dbReference type="OrthoDB" id="9807628at2"/>
<dbReference type="InterPro" id="IPR036465">
    <property type="entry name" value="vWFA_dom_sf"/>
</dbReference>
<feature type="repeat" description="TPR" evidence="1">
    <location>
        <begin position="382"/>
        <end position="415"/>
    </location>
</feature>
<proteinExistence type="predicted"/>
<dbReference type="Pfam" id="PF13519">
    <property type="entry name" value="VWA_2"/>
    <property type="match status" value="1"/>
</dbReference>
<dbReference type="Proteomes" id="UP000193409">
    <property type="component" value="Unassembled WGS sequence"/>
</dbReference>
<dbReference type="PANTHER" id="PTHR22550">
    <property type="entry name" value="SPORE GERMINATION PROTEIN"/>
    <property type="match status" value="1"/>
</dbReference>
<dbReference type="AlphaFoldDB" id="A0A1Y5SCR1"/>
<sequence>MTALAASLEAFHFLRPYWLLGLPPVLWLWWRARRSNRPDMRAIARLPAHIAEALTLGAKTTRALTPVDGIALALICAALGAAGPTWSRVPNPFVSQLAPVVIVMEASEEMRETDVAPDRMERAKQKVRDLLRLRAGGRNALITYAGSAHRVVPFTEDPEVITPYLEGLGPEIMPEPGRNATAALALAQAVAEAEEGAAALLFVLSTLDQADAAAFAAVSPQIAFLVVAPEGRSAGALDGMATLTTQRVTPDGSDVAAIDRQLNAAYRAALLQDERQQWDDRGWILAWPAALLLLLSFRRGWVMRWAMIAALAFMVLPAAPARADGLADWFLTPDQQGQIAFNRKDYARAAELFTDPEWQAYSLYKSGQYAEAAEAYARLESSNAAMGEGMAHIKNRAYRDGVRAFEKAVERDPENAAAAENLEISKEIVEYVESTREQSDTGEEQGIGADDVVFDNESARGTETQIDATESGPEILTAEQWMNTVDTRTGDFLRQRFVQENATQQAGGDQ</sequence>
<dbReference type="InterPro" id="IPR011990">
    <property type="entry name" value="TPR-like_helical_dom_sf"/>
</dbReference>
<evidence type="ECO:0000256" key="2">
    <source>
        <dbReference type="SAM" id="Phobius"/>
    </source>
</evidence>
<feature type="transmembrane region" description="Helical" evidence="2">
    <location>
        <begin position="12"/>
        <end position="30"/>
    </location>
</feature>
<dbReference type="Gene3D" id="3.40.50.410">
    <property type="entry name" value="von Willebrand factor, type A domain"/>
    <property type="match status" value="1"/>
</dbReference>
<protein>
    <submittedName>
        <fullName evidence="4">Tetratricopeptide repeat protein</fullName>
    </submittedName>
</protein>
<dbReference type="Gene3D" id="1.25.40.10">
    <property type="entry name" value="Tetratricopeptide repeat domain"/>
    <property type="match status" value="1"/>
</dbReference>
<dbReference type="InterPro" id="IPR019734">
    <property type="entry name" value="TPR_rpt"/>
</dbReference>
<keyword evidence="2" id="KW-0812">Transmembrane</keyword>
<evidence type="ECO:0000313" key="4">
    <source>
        <dbReference type="EMBL" id="SLN37624.1"/>
    </source>
</evidence>
<keyword evidence="5" id="KW-1185">Reference proteome</keyword>
<keyword evidence="2" id="KW-0472">Membrane</keyword>
<reference evidence="4 5" key="1">
    <citation type="submission" date="2017-03" db="EMBL/GenBank/DDBJ databases">
        <authorList>
            <person name="Afonso C.L."/>
            <person name="Miller P.J."/>
            <person name="Scott M.A."/>
            <person name="Spackman E."/>
            <person name="Goraichik I."/>
            <person name="Dimitrov K.M."/>
            <person name="Suarez D.L."/>
            <person name="Swayne D.E."/>
        </authorList>
    </citation>
    <scope>NUCLEOTIDE SEQUENCE [LARGE SCALE GENOMIC DNA]</scope>
    <source>
        <strain evidence="4 5">CECT 7680</strain>
    </source>
</reference>
<evidence type="ECO:0000313" key="5">
    <source>
        <dbReference type="Proteomes" id="UP000193409"/>
    </source>
</evidence>
<keyword evidence="2" id="KW-1133">Transmembrane helix</keyword>
<gene>
    <name evidence="4" type="ORF">PSA7680_01823</name>
</gene>
<evidence type="ECO:0000256" key="1">
    <source>
        <dbReference type="PROSITE-ProRule" id="PRU00339"/>
    </source>
</evidence>
<dbReference type="PROSITE" id="PS50005">
    <property type="entry name" value="TPR"/>
    <property type="match status" value="1"/>
</dbReference>
<accession>A0A1Y5SCR1</accession>
<dbReference type="RefSeq" id="WP_085868391.1">
    <property type="nucleotide sequence ID" value="NZ_FWFQ01000011.1"/>
</dbReference>
<keyword evidence="1" id="KW-0802">TPR repeat</keyword>
<dbReference type="InterPro" id="IPR050768">
    <property type="entry name" value="UPF0353/GerABKA_families"/>
</dbReference>
<evidence type="ECO:0000259" key="3">
    <source>
        <dbReference type="SMART" id="SM00327"/>
    </source>
</evidence>
<dbReference type="InterPro" id="IPR002035">
    <property type="entry name" value="VWF_A"/>
</dbReference>